<feature type="region of interest" description="Disordered" evidence="1">
    <location>
        <begin position="78"/>
        <end position="97"/>
    </location>
</feature>
<proteinExistence type="predicted"/>
<dbReference type="InParanoid" id="A0A166B7W5"/>
<feature type="region of interest" description="Disordered" evidence="1">
    <location>
        <begin position="113"/>
        <end position="140"/>
    </location>
</feature>
<evidence type="ECO:0000256" key="1">
    <source>
        <dbReference type="SAM" id="MobiDB-lite"/>
    </source>
</evidence>
<reference evidence="2 3" key="1">
    <citation type="journal article" date="2016" name="Mol. Biol. Evol.">
        <title>Comparative Genomics of Early-Diverging Mushroom-Forming Fungi Provides Insights into the Origins of Lignocellulose Decay Capabilities.</title>
        <authorList>
            <person name="Nagy L.G."/>
            <person name="Riley R."/>
            <person name="Tritt A."/>
            <person name="Adam C."/>
            <person name="Daum C."/>
            <person name="Floudas D."/>
            <person name="Sun H."/>
            <person name="Yadav J.S."/>
            <person name="Pangilinan J."/>
            <person name="Larsson K.H."/>
            <person name="Matsuura K."/>
            <person name="Barry K."/>
            <person name="Labutti K."/>
            <person name="Kuo R."/>
            <person name="Ohm R.A."/>
            <person name="Bhattacharya S.S."/>
            <person name="Shirouzu T."/>
            <person name="Yoshinaga Y."/>
            <person name="Martin F.M."/>
            <person name="Grigoriev I.V."/>
            <person name="Hibbett D.S."/>
        </authorList>
    </citation>
    <scope>NUCLEOTIDE SEQUENCE [LARGE SCALE GENOMIC DNA]</scope>
    <source>
        <strain evidence="2 3">HHB12029</strain>
    </source>
</reference>
<dbReference type="EMBL" id="KV425915">
    <property type="protein sequence ID" value="KZV98719.1"/>
    <property type="molecule type" value="Genomic_DNA"/>
</dbReference>
<accession>A0A166B7W5</accession>
<organism evidence="2 3">
    <name type="scientific">Exidia glandulosa HHB12029</name>
    <dbReference type="NCBI Taxonomy" id="1314781"/>
    <lineage>
        <taxon>Eukaryota</taxon>
        <taxon>Fungi</taxon>
        <taxon>Dikarya</taxon>
        <taxon>Basidiomycota</taxon>
        <taxon>Agaricomycotina</taxon>
        <taxon>Agaricomycetes</taxon>
        <taxon>Auriculariales</taxon>
        <taxon>Exidiaceae</taxon>
        <taxon>Exidia</taxon>
    </lineage>
</organism>
<feature type="region of interest" description="Disordered" evidence="1">
    <location>
        <begin position="1"/>
        <end position="60"/>
    </location>
</feature>
<dbReference type="Proteomes" id="UP000077266">
    <property type="component" value="Unassembled WGS sequence"/>
</dbReference>
<feature type="compositionally biased region" description="Basic and acidic residues" evidence="1">
    <location>
        <begin position="23"/>
        <end position="32"/>
    </location>
</feature>
<sequence>MRVTQARQSGKRGETLMGNANNTRRDGRKQGEKGASQSRINSQPSFLPARASAQTPKRCRHEPRHARSCCCVTKPKWTTGGSRSRQPAKVSSEDAAEHGHPCRCTVQACTASESSRRGQKHRVSRPGAQGDEGDFPERLHTAPGRIRQIRSTHPSSLRGGRPDCRAKAGTEFDGQPVLSYVDKASQRGAFLYRNLRCHAQR</sequence>
<gene>
    <name evidence="2" type="ORF">EXIGLDRAFT_284727</name>
</gene>
<keyword evidence="3" id="KW-1185">Reference proteome</keyword>
<dbReference type="AlphaFoldDB" id="A0A166B7W5"/>
<evidence type="ECO:0000313" key="2">
    <source>
        <dbReference type="EMBL" id="KZV98719.1"/>
    </source>
</evidence>
<feature type="compositionally biased region" description="Polar residues" evidence="1">
    <location>
        <begin position="35"/>
        <end position="45"/>
    </location>
</feature>
<protein>
    <submittedName>
        <fullName evidence="2">Uncharacterized protein</fullName>
    </submittedName>
</protein>
<name>A0A166B7W5_EXIGL</name>
<evidence type="ECO:0000313" key="3">
    <source>
        <dbReference type="Proteomes" id="UP000077266"/>
    </source>
</evidence>